<sequence length="246" mass="28803">MKKHSKGILIAIAFIALSAIMYTLHFFIFGDAHHIFIYLLGDLAFLPVDVLLVALIFHKVIDDRDKQEKLKKINMVLSVFFSEIGVDLMKLFAQNDKNLVKLKPALLIRPTWNSKDYKNSIRIIKNSDYNLDLSEHSLTDIKEFLSSNRDFLLKILENPILLEHESFTDLILALFHVEQELSSRKDVSQLNANDRAHLVLDIERVYKLLFYEWLLYMNHLRKTYPFLYSYAVRTNPFDPDADIEVK</sequence>
<keyword evidence="3" id="KW-1185">Reference proteome</keyword>
<dbReference type="RefSeq" id="WP_050739368.1">
    <property type="nucleotide sequence ID" value="NZ_LGYO01000011.1"/>
</dbReference>
<dbReference type="OrthoDB" id="9799090at2"/>
<dbReference type="PATRIC" id="fig|52689.4.peg.186"/>
<comment type="caution">
    <text evidence="2">The sequence shown here is derived from an EMBL/GenBank/DDBJ whole genome shotgun (WGS) entry which is preliminary data.</text>
</comment>
<dbReference type="EMBL" id="LGYO01000011">
    <property type="protein sequence ID" value="KNZ42610.1"/>
    <property type="molecule type" value="Genomic_DNA"/>
</dbReference>
<protein>
    <submittedName>
        <fullName evidence="2">Uncharacterized protein</fullName>
    </submittedName>
</protein>
<accession>A0A0L6U485</accession>
<gene>
    <name evidence="2" type="ORF">AKG39_05510</name>
</gene>
<dbReference type="STRING" id="52689.AKG39_05510"/>
<keyword evidence="1" id="KW-0812">Transmembrane</keyword>
<keyword evidence="1" id="KW-0472">Membrane</keyword>
<keyword evidence="1" id="KW-1133">Transmembrane helix</keyword>
<dbReference type="Proteomes" id="UP000036873">
    <property type="component" value="Unassembled WGS sequence"/>
</dbReference>
<feature type="transmembrane region" description="Helical" evidence="1">
    <location>
        <begin position="35"/>
        <end position="61"/>
    </location>
</feature>
<proteinExistence type="predicted"/>
<reference evidence="3" key="1">
    <citation type="submission" date="2015-07" db="EMBL/GenBank/DDBJ databases">
        <title>Draft genome sequence of Acetobacterium bakii DSM 8293, a potential psychrophilic chemical producer through syngas fermentation.</title>
        <authorList>
            <person name="Song Y."/>
            <person name="Hwang S."/>
            <person name="Cho B.-K."/>
        </authorList>
    </citation>
    <scope>NUCLEOTIDE SEQUENCE [LARGE SCALE GENOMIC DNA]</scope>
    <source>
        <strain evidence="3">DSM 8239</strain>
    </source>
</reference>
<evidence type="ECO:0000256" key="1">
    <source>
        <dbReference type="SAM" id="Phobius"/>
    </source>
</evidence>
<evidence type="ECO:0000313" key="2">
    <source>
        <dbReference type="EMBL" id="KNZ42610.1"/>
    </source>
</evidence>
<feature type="transmembrane region" description="Helical" evidence="1">
    <location>
        <begin position="7"/>
        <end position="29"/>
    </location>
</feature>
<dbReference type="AlphaFoldDB" id="A0A0L6U485"/>
<name>A0A0L6U485_9FIRM</name>
<evidence type="ECO:0000313" key="3">
    <source>
        <dbReference type="Proteomes" id="UP000036873"/>
    </source>
</evidence>
<organism evidence="2 3">
    <name type="scientific">Acetobacterium bakii</name>
    <dbReference type="NCBI Taxonomy" id="52689"/>
    <lineage>
        <taxon>Bacteria</taxon>
        <taxon>Bacillati</taxon>
        <taxon>Bacillota</taxon>
        <taxon>Clostridia</taxon>
        <taxon>Eubacteriales</taxon>
        <taxon>Eubacteriaceae</taxon>
        <taxon>Acetobacterium</taxon>
    </lineage>
</organism>